<dbReference type="InterPro" id="IPR011990">
    <property type="entry name" value="TPR-like_helical_dom_sf"/>
</dbReference>
<evidence type="ECO:0008006" key="3">
    <source>
        <dbReference type="Google" id="ProtNLM"/>
    </source>
</evidence>
<dbReference type="Gene3D" id="1.25.40.10">
    <property type="entry name" value="Tetratricopeptide repeat domain"/>
    <property type="match status" value="1"/>
</dbReference>
<comment type="caution">
    <text evidence="1">The sequence shown here is derived from an EMBL/GenBank/DDBJ whole genome shotgun (WGS) entry which is preliminary data.</text>
</comment>
<dbReference type="SUPFAM" id="SSF48452">
    <property type="entry name" value="TPR-like"/>
    <property type="match status" value="1"/>
</dbReference>
<evidence type="ECO:0000313" key="1">
    <source>
        <dbReference type="EMBL" id="NLH35552.1"/>
    </source>
</evidence>
<accession>A0A847J4D5</accession>
<name>A0A847J4D5_9LACT</name>
<organism evidence="1 2">
    <name type="scientific">Pseudolactococcus chungangensis</name>
    <dbReference type="NCBI Taxonomy" id="451457"/>
    <lineage>
        <taxon>Bacteria</taxon>
        <taxon>Bacillati</taxon>
        <taxon>Bacillota</taxon>
        <taxon>Bacilli</taxon>
        <taxon>Lactobacillales</taxon>
        <taxon>Streptococcaceae</taxon>
        <taxon>Pseudolactococcus</taxon>
    </lineage>
</organism>
<dbReference type="AlphaFoldDB" id="A0A847J4D5"/>
<proteinExistence type="predicted"/>
<gene>
    <name evidence="1" type="ORF">GX453_05955</name>
</gene>
<dbReference type="Proteomes" id="UP000559962">
    <property type="component" value="Unassembled WGS sequence"/>
</dbReference>
<evidence type="ECO:0000313" key="2">
    <source>
        <dbReference type="Proteomes" id="UP000559962"/>
    </source>
</evidence>
<protein>
    <recommendedName>
        <fullName evidence="3">Tetratricopeptide repeat protein</fullName>
    </recommendedName>
</protein>
<sequence length="92" mass="10783">MKRVKFLLGQTKSHDDNNPELPYIEGNYFNFIDNNTQFMSCLEQTVENNPDNIRYLLSLAKAYNIVNRLDDMVEILTQIGQIQKKNQVDTRT</sequence>
<reference evidence="1 2" key="1">
    <citation type="journal article" date="2020" name="Biotechnol. Biofuels">
        <title>New insights from the biogas microbiome by comprehensive genome-resolved metagenomics of nearly 1600 species originating from multiple anaerobic digesters.</title>
        <authorList>
            <person name="Campanaro S."/>
            <person name="Treu L."/>
            <person name="Rodriguez-R L.M."/>
            <person name="Kovalovszki A."/>
            <person name="Ziels R.M."/>
            <person name="Maus I."/>
            <person name="Zhu X."/>
            <person name="Kougias P.G."/>
            <person name="Basile A."/>
            <person name="Luo G."/>
            <person name="Schluter A."/>
            <person name="Konstantinidis K.T."/>
            <person name="Angelidaki I."/>
        </authorList>
    </citation>
    <scope>NUCLEOTIDE SEQUENCE [LARGE SCALE GENOMIC DNA]</scope>
    <source>
        <strain evidence="1">AS27yjCOA_61</strain>
    </source>
</reference>
<dbReference type="EMBL" id="JAAYVO010000076">
    <property type="protein sequence ID" value="NLH35552.1"/>
    <property type="molecule type" value="Genomic_DNA"/>
</dbReference>